<keyword evidence="2" id="KW-0472">Membrane</keyword>
<dbReference type="InterPro" id="IPR009792">
    <property type="entry name" value="TMEM242"/>
</dbReference>
<dbReference type="EMBL" id="LK023335">
    <property type="protein sequence ID" value="CDS10523.1"/>
    <property type="molecule type" value="Genomic_DNA"/>
</dbReference>
<keyword evidence="2" id="KW-0812">Transmembrane</keyword>
<protein>
    <submittedName>
        <fullName evidence="3">Uncharacterized protein</fullName>
    </submittedName>
</protein>
<feature type="transmembrane region" description="Helical" evidence="2">
    <location>
        <begin position="16"/>
        <end position="34"/>
    </location>
</feature>
<name>A0A077WU13_9FUNG</name>
<gene>
    <name evidence="3" type="ORF">LRAMOSA03198</name>
</gene>
<proteinExistence type="predicted"/>
<keyword evidence="2" id="KW-1133">Transmembrane helix</keyword>
<dbReference type="Pfam" id="PF07096">
    <property type="entry name" value="DUF1358"/>
    <property type="match status" value="1"/>
</dbReference>
<accession>A0A077WU13</accession>
<feature type="compositionally biased region" description="Low complexity" evidence="1">
    <location>
        <begin position="46"/>
        <end position="61"/>
    </location>
</feature>
<sequence>MPTTTQSEPNKLETRGLLAGAATAFVAGLGGAIWHTKRKQAKETASVSTNNTVTTNPSPSVQQSTVASQLEPAATVTQQQRPPSMTPEEYAVSKRQARFFAFKALGYGTLLALSGAGVLSLAVGWWLDVRNFKEFSDRLHEIVPVQTRRLRRMLGGSEFVLKPGEKEELDRVMESKE</sequence>
<evidence type="ECO:0000313" key="3">
    <source>
        <dbReference type="EMBL" id="CDS10523.1"/>
    </source>
</evidence>
<feature type="region of interest" description="Disordered" evidence="1">
    <location>
        <begin position="42"/>
        <end position="68"/>
    </location>
</feature>
<evidence type="ECO:0000256" key="1">
    <source>
        <dbReference type="SAM" id="MobiDB-lite"/>
    </source>
</evidence>
<organism evidence="3">
    <name type="scientific">Lichtheimia ramosa</name>
    <dbReference type="NCBI Taxonomy" id="688394"/>
    <lineage>
        <taxon>Eukaryota</taxon>
        <taxon>Fungi</taxon>
        <taxon>Fungi incertae sedis</taxon>
        <taxon>Mucoromycota</taxon>
        <taxon>Mucoromycotina</taxon>
        <taxon>Mucoromycetes</taxon>
        <taxon>Mucorales</taxon>
        <taxon>Lichtheimiaceae</taxon>
        <taxon>Lichtheimia</taxon>
    </lineage>
</organism>
<dbReference type="OrthoDB" id="2378895at2759"/>
<dbReference type="AlphaFoldDB" id="A0A077WU13"/>
<evidence type="ECO:0000256" key="2">
    <source>
        <dbReference type="SAM" id="Phobius"/>
    </source>
</evidence>
<feature type="transmembrane region" description="Helical" evidence="2">
    <location>
        <begin position="104"/>
        <end position="127"/>
    </location>
</feature>
<reference evidence="3" key="1">
    <citation type="journal article" date="2014" name="Genome Announc.">
        <title>De novo whole-genome sequence and genome annotation of Lichtheimia ramosa.</title>
        <authorList>
            <person name="Linde J."/>
            <person name="Schwartze V."/>
            <person name="Binder U."/>
            <person name="Lass-Florl C."/>
            <person name="Voigt K."/>
            <person name="Horn F."/>
        </authorList>
    </citation>
    <scope>NUCLEOTIDE SEQUENCE</scope>
    <source>
        <strain evidence="3">JMRC FSU:6197</strain>
    </source>
</reference>